<dbReference type="InterPro" id="IPR039650">
    <property type="entry name" value="HdrA-like"/>
</dbReference>
<sequence length="620" mass="67702">MKFKVGLVGAALVAIIFGIAWLFETSSASKAPLSKESYDVIVIGGEPEGVAAAVSAARNGAEVLLVEERSGLGGLMTFGKLNFIDMVQGIGGHNAFGGIFKEWHEMVGADSAFEIERAKSAFLELAEKEPTLTLSFNTELKNAVKDGNSTVIGAVLTTQGKEFTVYGSRFIDATQDATFATDAGAPYFLGGEDINLKDRLMAVTPVIHLTGVDWEGVKRAAKEETFGPAEVTPSVGWGFSELHYDYKPKEGNTRLRGLNIVRTTPEGGEEQFYINALQIFGVDGLDKKSKTEALEKGNREAEHILSYLRANFPGFENAVIAEPPSELYVRETRHIKSEYMLPMSDIWKNADQWDSIGFGGYPVDVQATSLGDYGYVLSSPVQYAIPFRSLVPLEIENLLVVSRSAGYSSLAAGSARIIPTGMAAGEAGGAAAALSLEKNITFRQLANNEKAIQELRIGLKNQGAMLDHFDLTYPYEGEWFDGAVQFLMDYGLAVGGYTNDLGVEEPLNTLSFSNMLSMGLLRIDQELHSLHKSRLDAIYALEGVEQQILTRNGAASFMISVFTDEQLESDPWNQVLELGLIDSFIHAKIPEERELVRAEGFYLNYWLLAELKKKAEAGDN</sequence>
<dbReference type="Gene3D" id="3.50.50.60">
    <property type="entry name" value="FAD/NAD(P)-binding domain"/>
    <property type="match status" value="1"/>
</dbReference>
<dbReference type="Pfam" id="PF12831">
    <property type="entry name" value="FAD_oxidored"/>
    <property type="match status" value="1"/>
</dbReference>
<accession>A0A7W8FSQ0</accession>
<dbReference type="Proteomes" id="UP000525923">
    <property type="component" value="Unassembled WGS sequence"/>
</dbReference>
<evidence type="ECO:0000256" key="2">
    <source>
        <dbReference type="ARBA" id="ARBA00022723"/>
    </source>
</evidence>
<dbReference type="SUPFAM" id="SSF51905">
    <property type="entry name" value="FAD/NAD(P)-binding domain"/>
    <property type="match status" value="1"/>
</dbReference>
<protein>
    <recommendedName>
        <fullName evidence="8">FAD-dependent oxidoreductase</fullName>
    </recommendedName>
</protein>
<dbReference type="GO" id="GO:0046872">
    <property type="term" value="F:metal ion binding"/>
    <property type="evidence" value="ECO:0007669"/>
    <property type="project" value="UniProtKB-KW"/>
</dbReference>
<keyword evidence="3" id="KW-0560">Oxidoreductase</keyword>
<dbReference type="PANTHER" id="PTHR43498">
    <property type="entry name" value="FERREDOXIN:COB-COM HETERODISULFIDE REDUCTASE SUBUNIT A"/>
    <property type="match status" value="1"/>
</dbReference>
<organism evidence="6 7">
    <name type="scientific">Planococcus koreensis</name>
    <dbReference type="NCBI Taxonomy" id="112331"/>
    <lineage>
        <taxon>Bacteria</taxon>
        <taxon>Bacillati</taxon>
        <taxon>Bacillota</taxon>
        <taxon>Bacilli</taxon>
        <taxon>Bacillales</taxon>
        <taxon>Caryophanaceae</taxon>
        <taxon>Planococcus</taxon>
    </lineage>
</organism>
<evidence type="ECO:0008006" key="8">
    <source>
        <dbReference type="Google" id="ProtNLM"/>
    </source>
</evidence>
<gene>
    <name evidence="6" type="ORF">HNQ44_000683</name>
</gene>
<dbReference type="EMBL" id="JACHHE010000001">
    <property type="protein sequence ID" value="MBB5179261.1"/>
    <property type="molecule type" value="Genomic_DNA"/>
</dbReference>
<evidence type="ECO:0000256" key="3">
    <source>
        <dbReference type="ARBA" id="ARBA00023002"/>
    </source>
</evidence>
<dbReference type="GO" id="GO:0016491">
    <property type="term" value="F:oxidoreductase activity"/>
    <property type="evidence" value="ECO:0007669"/>
    <property type="project" value="UniProtKB-KW"/>
</dbReference>
<dbReference type="PANTHER" id="PTHR43498:SF1">
    <property type="entry name" value="COB--COM HETERODISULFIDE REDUCTASE IRON-SULFUR SUBUNIT A"/>
    <property type="match status" value="1"/>
</dbReference>
<evidence type="ECO:0000313" key="6">
    <source>
        <dbReference type="EMBL" id="MBB5179261.1"/>
    </source>
</evidence>
<dbReference type="GO" id="GO:0051539">
    <property type="term" value="F:4 iron, 4 sulfur cluster binding"/>
    <property type="evidence" value="ECO:0007669"/>
    <property type="project" value="UniProtKB-KW"/>
</dbReference>
<reference evidence="6 7" key="1">
    <citation type="submission" date="2020-08" db="EMBL/GenBank/DDBJ databases">
        <title>Genomic Encyclopedia of Type Strains, Phase IV (KMG-IV): sequencing the most valuable type-strain genomes for metagenomic binning, comparative biology and taxonomic classification.</title>
        <authorList>
            <person name="Goeker M."/>
        </authorList>
    </citation>
    <scope>NUCLEOTIDE SEQUENCE [LARGE SCALE GENOMIC DNA]</scope>
    <source>
        <strain evidence="6 7">DSM 15895</strain>
    </source>
</reference>
<keyword evidence="7" id="KW-1185">Reference proteome</keyword>
<keyword evidence="2" id="KW-0479">Metal-binding</keyword>
<dbReference type="RefSeq" id="WP_158290564.1">
    <property type="nucleotide sequence ID" value="NZ_JACHHE010000001.1"/>
</dbReference>
<dbReference type="OrthoDB" id="9777740at2"/>
<dbReference type="AlphaFoldDB" id="A0A7W8FSQ0"/>
<evidence type="ECO:0000313" key="7">
    <source>
        <dbReference type="Proteomes" id="UP000525923"/>
    </source>
</evidence>
<evidence type="ECO:0000256" key="5">
    <source>
        <dbReference type="ARBA" id="ARBA00023014"/>
    </source>
</evidence>
<name>A0A7W8FSQ0_9BACL</name>
<evidence type="ECO:0000256" key="4">
    <source>
        <dbReference type="ARBA" id="ARBA00023004"/>
    </source>
</evidence>
<proteinExistence type="predicted"/>
<keyword evidence="1" id="KW-0004">4Fe-4S</keyword>
<keyword evidence="4" id="KW-0408">Iron</keyword>
<dbReference type="InterPro" id="IPR036188">
    <property type="entry name" value="FAD/NAD-bd_sf"/>
</dbReference>
<keyword evidence="5" id="KW-0411">Iron-sulfur</keyword>
<comment type="caution">
    <text evidence="6">The sequence shown here is derived from an EMBL/GenBank/DDBJ whole genome shotgun (WGS) entry which is preliminary data.</text>
</comment>
<evidence type="ECO:0000256" key="1">
    <source>
        <dbReference type="ARBA" id="ARBA00022485"/>
    </source>
</evidence>